<gene>
    <name evidence="2" type="ORF">ACHAXA_011838</name>
</gene>
<dbReference type="Proteomes" id="UP001530377">
    <property type="component" value="Unassembled WGS sequence"/>
</dbReference>
<dbReference type="AlphaFoldDB" id="A0ABD3RWE1"/>
<organism evidence="2 3">
    <name type="scientific">Cyclostephanos tholiformis</name>
    <dbReference type="NCBI Taxonomy" id="382380"/>
    <lineage>
        <taxon>Eukaryota</taxon>
        <taxon>Sar</taxon>
        <taxon>Stramenopiles</taxon>
        <taxon>Ochrophyta</taxon>
        <taxon>Bacillariophyta</taxon>
        <taxon>Coscinodiscophyceae</taxon>
        <taxon>Thalassiosirophycidae</taxon>
        <taxon>Stephanodiscales</taxon>
        <taxon>Stephanodiscaceae</taxon>
        <taxon>Cyclostephanos</taxon>
    </lineage>
</organism>
<evidence type="ECO:0000256" key="1">
    <source>
        <dbReference type="SAM" id="MobiDB-lite"/>
    </source>
</evidence>
<keyword evidence="3" id="KW-1185">Reference proteome</keyword>
<feature type="region of interest" description="Disordered" evidence="1">
    <location>
        <begin position="19"/>
        <end position="57"/>
    </location>
</feature>
<accession>A0ABD3RWE1</accession>
<name>A0ABD3RWE1_9STRA</name>
<sequence length="486" mass="54305">MEARVADPAFSRRTRYLKNADKVHANAAETRESAGMERSTRQAESLSNGNEKQNSDGNTAIATSITALPPIPYMSNQPYHPSYAFLHRRRRPREGTDCISTRARGGFDRVQRTMEVADQLALLATERKVKGILVRWPGNLASAVSDGDCGSDRGNQSLESITRQREFEEGTFHFRSSQTDDRTMVGTTAPAEVFRENIKSEGSMGYMRGRILYVLDKCTAYRGRDETNAPSLGPLLGEATRPFALFDTSVTEQNWIVRDRECASDKNNPYISQARTRVDKYGNSLTELDLWGRCPVYGNQPPPPHHGKYYFSSKEKYSGYRVSSNFLGVRNGDEGGGDGERADKITRSIRMDDNFDSLHDNDLSGMLNQFQGSLSAMHALYDFVDDNLKGRIALPSWALTSTSYPSFRTNNQEPFEQCENVVGYHRAAMSKRSVPGASEDAAALTTSAAPLVRKATIMENDDNHRRNVSTSLVQMPKRKYRGKGKQ</sequence>
<proteinExistence type="predicted"/>
<evidence type="ECO:0000313" key="2">
    <source>
        <dbReference type="EMBL" id="KAL3816539.1"/>
    </source>
</evidence>
<feature type="region of interest" description="Disordered" evidence="1">
    <location>
        <begin position="458"/>
        <end position="486"/>
    </location>
</feature>
<dbReference type="EMBL" id="JALLPB020000143">
    <property type="protein sequence ID" value="KAL3816539.1"/>
    <property type="molecule type" value="Genomic_DNA"/>
</dbReference>
<reference evidence="2 3" key="1">
    <citation type="submission" date="2024-10" db="EMBL/GenBank/DDBJ databases">
        <title>Updated reference genomes for cyclostephanoid diatoms.</title>
        <authorList>
            <person name="Roberts W.R."/>
            <person name="Alverson A.J."/>
        </authorList>
    </citation>
    <scope>NUCLEOTIDE SEQUENCE [LARGE SCALE GENOMIC DNA]</scope>
    <source>
        <strain evidence="2 3">AJA228-03</strain>
    </source>
</reference>
<protein>
    <submittedName>
        <fullName evidence="2">Uncharacterized protein</fullName>
    </submittedName>
</protein>
<comment type="caution">
    <text evidence="2">The sequence shown here is derived from an EMBL/GenBank/DDBJ whole genome shotgun (WGS) entry which is preliminary data.</text>
</comment>
<feature type="compositionally biased region" description="Polar residues" evidence="1">
    <location>
        <begin position="42"/>
        <end position="57"/>
    </location>
</feature>
<evidence type="ECO:0000313" key="3">
    <source>
        <dbReference type="Proteomes" id="UP001530377"/>
    </source>
</evidence>
<feature type="compositionally biased region" description="Basic and acidic residues" evidence="1">
    <location>
        <begin position="19"/>
        <end position="41"/>
    </location>
</feature>
<feature type="compositionally biased region" description="Basic residues" evidence="1">
    <location>
        <begin position="476"/>
        <end position="486"/>
    </location>
</feature>